<dbReference type="EMBL" id="CP000249">
    <property type="protein sequence ID" value="ABD13496.1"/>
    <property type="molecule type" value="Genomic_DNA"/>
</dbReference>
<evidence type="ECO:0000256" key="4">
    <source>
        <dbReference type="RuleBase" id="RU003694"/>
    </source>
</evidence>
<comment type="similarity">
    <text evidence="1 4">Belongs to the thiolase-like superfamily. Beta-ketoacyl-ACP synthases family.</text>
</comment>
<dbReference type="KEGG" id="fra:Francci3_4148"/>
<dbReference type="OrthoDB" id="416758at2"/>
<evidence type="ECO:0000256" key="2">
    <source>
        <dbReference type="ARBA" id="ARBA00022679"/>
    </source>
</evidence>
<sequence>MPCHPAMQQTLSAYQSFAWFYAVNTGQISIRHRLRGPGGVIVSDQAGGLDAIAQARRQIRRGARVIVSGGVDSSICPWGWVAQLTSGRLSTDDDPVSAFVPFDRRARGHVPGEGGALLVLEDARSARDRGVSGIYGEITGYAATFDPRPGTMRVPGLARAIELALADARVSAADVDVVFADAAAVPELDRAEAEAIRGVFGRRGVAVTAPKTMTGRLYSGAGALDVVGALLAMRDSVIPPTVNVTVDPEHGIDLVTTPRPGPVGTALVLARGHGGFNSALVARSVHSAGGTDLTRADSRGPVPE</sequence>
<dbReference type="SUPFAM" id="SSF53901">
    <property type="entry name" value="Thiolase-like"/>
    <property type="match status" value="2"/>
</dbReference>
<dbReference type="AlphaFoldDB" id="Q2J5E6"/>
<dbReference type="PANTHER" id="PTHR11712:SF322">
    <property type="entry name" value="POLYKETIDE BETA-KETOACYL SYNTHASE 2-RELATED"/>
    <property type="match status" value="1"/>
</dbReference>
<keyword evidence="7" id="KW-1185">Reference proteome</keyword>
<dbReference type="Pfam" id="PF02801">
    <property type="entry name" value="Ketoacyl-synt_C"/>
    <property type="match status" value="1"/>
</dbReference>
<dbReference type="STRING" id="106370.Francci3_4148"/>
<protein>
    <submittedName>
        <fullName evidence="6">Beta-ketoacyl synthase</fullName>
    </submittedName>
</protein>
<dbReference type="InterPro" id="IPR000794">
    <property type="entry name" value="Beta-ketoacyl_synthase"/>
</dbReference>
<dbReference type="GO" id="GO:0006633">
    <property type="term" value="P:fatty acid biosynthetic process"/>
    <property type="evidence" value="ECO:0007669"/>
    <property type="project" value="TreeGrafter"/>
</dbReference>
<reference evidence="6 7" key="1">
    <citation type="journal article" date="2007" name="Genome Res.">
        <title>Genome characteristics of facultatively symbiotic Frankia sp. strains reflect host range and host plant biogeography.</title>
        <authorList>
            <person name="Normand P."/>
            <person name="Lapierre P."/>
            <person name="Tisa L.S."/>
            <person name="Gogarten J.P."/>
            <person name="Alloisio N."/>
            <person name="Bagnarol E."/>
            <person name="Bassi C.A."/>
            <person name="Berry A.M."/>
            <person name="Bickhart D.M."/>
            <person name="Choisne N."/>
            <person name="Couloux A."/>
            <person name="Cournoyer B."/>
            <person name="Cruveiller S."/>
            <person name="Daubin V."/>
            <person name="Demange N."/>
            <person name="Francino M.P."/>
            <person name="Goltsman E."/>
            <person name="Huang Y."/>
            <person name="Kopp O.R."/>
            <person name="Labarre L."/>
            <person name="Lapidus A."/>
            <person name="Lavire C."/>
            <person name="Marechal J."/>
            <person name="Martinez M."/>
            <person name="Mastronunzio J.E."/>
            <person name="Mullin B.C."/>
            <person name="Niemann J."/>
            <person name="Pujic P."/>
            <person name="Rawnsley T."/>
            <person name="Rouy Z."/>
            <person name="Schenowitz C."/>
            <person name="Sellstedt A."/>
            <person name="Tavares F."/>
            <person name="Tomkins J.P."/>
            <person name="Vallenet D."/>
            <person name="Valverde C."/>
            <person name="Wall L.G."/>
            <person name="Wang Y."/>
            <person name="Medigue C."/>
            <person name="Benson D.R."/>
        </authorList>
    </citation>
    <scope>NUCLEOTIDE SEQUENCE [LARGE SCALE GENOMIC DNA]</scope>
    <source>
        <strain evidence="7">DSM 45818 / CECT 9043 / CcI3</strain>
    </source>
</reference>
<keyword evidence="2 4" id="KW-0808">Transferase</keyword>
<dbReference type="InterPro" id="IPR014031">
    <property type="entry name" value="Ketoacyl_synth_C"/>
</dbReference>
<evidence type="ECO:0000313" key="6">
    <source>
        <dbReference type="EMBL" id="ABD13496.1"/>
    </source>
</evidence>
<evidence type="ECO:0000256" key="3">
    <source>
        <dbReference type="ARBA" id="ARBA00023315"/>
    </source>
</evidence>
<dbReference type="Proteomes" id="UP000001937">
    <property type="component" value="Chromosome"/>
</dbReference>
<evidence type="ECO:0000256" key="1">
    <source>
        <dbReference type="ARBA" id="ARBA00008467"/>
    </source>
</evidence>
<accession>Q2J5E6</accession>
<gene>
    <name evidence="6" type="ordered locus">Francci3_4148</name>
</gene>
<name>Q2J5E6_FRACC</name>
<keyword evidence="3" id="KW-0012">Acyltransferase</keyword>
<dbReference type="InterPro" id="IPR020841">
    <property type="entry name" value="PKS_Beta-ketoAc_synthase_dom"/>
</dbReference>
<dbReference type="eggNOG" id="COG0304">
    <property type="taxonomic scope" value="Bacteria"/>
</dbReference>
<dbReference type="PANTHER" id="PTHR11712">
    <property type="entry name" value="POLYKETIDE SYNTHASE-RELATED"/>
    <property type="match status" value="1"/>
</dbReference>
<proteinExistence type="inferred from homology"/>
<evidence type="ECO:0000259" key="5">
    <source>
        <dbReference type="PROSITE" id="PS52004"/>
    </source>
</evidence>
<dbReference type="HOGENOM" id="CLU_914505_0_0_11"/>
<dbReference type="Gene3D" id="3.40.47.10">
    <property type="match status" value="2"/>
</dbReference>
<dbReference type="PhylomeDB" id="Q2J5E6"/>
<dbReference type="PROSITE" id="PS52004">
    <property type="entry name" value="KS3_2"/>
    <property type="match status" value="1"/>
</dbReference>
<dbReference type="Pfam" id="PF00109">
    <property type="entry name" value="ketoacyl-synt"/>
    <property type="match status" value="1"/>
</dbReference>
<evidence type="ECO:0000313" key="7">
    <source>
        <dbReference type="Proteomes" id="UP000001937"/>
    </source>
</evidence>
<dbReference type="InterPro" id="IPR016039">
    <property type="entry name" value="Thiolase-like"/>
</dbReference>
<dbReference type="GO" id="GO:0004315">
    <property type="term" value="F:3-oxoacyl-[acyl-carrier-protein] synthase activity"/>
    <property type="evidence" value="ECO:0007669"/>
    <property type="project" value="TreeGrafter"/>
</dbReference>
<feature type="domain" description="Ketosynthase family 3 (KS3)" evidence="5">
    <location>
        <begin position="1"/>
        <end position="284"/>
    </location>
</feature>
<organism evidence="6 7">
    <name type="scientific">Frankia casuarinae (strain DSM 45818 / CECT 9043 / HFP020203 / CcI3)</name>
    <dbReference type="NCBI Taxonomy" id="106370"/>
    <lineage>
        <taxon>Bacteria</taxon>
        <taxon>Bacillati</taxon>
        <taxon>Actinomycetota</taxon>
        <taxon>Actinomycetes</taxon>
        <taxon>Frankiales</taxon>
        <taxon>Frankiaceae</taxon>
        <taxon>Frankia</taxon>
    </lineage>
</organism>
<dbReference type="InterPro" id="IPR014030">
    <property type="entry name" value="Ketoacyl_synth_N"/>
</dbReference>